<dbReference type="Pfam" id="PF05991">
    <property type="entry name" value="NYN_YacP"/>
    <property type="match status" value="1"/>
</dbReference>
<comment type="caution">
    <text evidence="3">The sequence shown here is derived from an EMBL/GenBank/DDBJ whole genome shotgun (WGS) entry which is preliminary data.</text>
</comment>
<evidence type="ECO:0000256" key="1">
    <source>
        <dbReference type="SAM" id="Coils"/>
    </source>
</evidence>
<feature type="compositionally biased region" description="Low complexity" evidence="2">
    <location>
        <begin position="9"/>
        <end position="24"/>
    </location>
</feature>
<feature type="coiled-coil region" evidence="1">
    <location>
        <begin position="165"/>
        <end position="277"/>
    </location>
</feature>
<organism evidence="3 4">
    <name type="scientific">Marinactinospora rubrisoli</name>
    <dbReference type="NCBI Taxonomy" id="2715399"/>
    <lineage>
        <taxon>Bacteria</taxon>
        <taxon>Bacillati</taxon>
        <taxon>Actinomycetota</taxon>
        <taxon>Actinomycetes</taxon>
        <taxon>Streptosporangiales</taxon>
        <taxon>Nocardiopsidaceae</taxon>
        <taxon>Marinactinospora</taxon>
    </lineage>
</organism>
<accession>A0ABW2KKE3</accession>
<gene>
    <name evidence="3" type="ORF">ACFQRF_21830</name>
</gene>
<name>A0ABW2KKE3_9ACTN</name>
<dbReference type="PANTHER" id="PTHR34547">
    <property type="entry name" value="YACP-LIKE NYN DOMAIN PROTEIN"/>
    <property type="match status" value="1"/>
</dbReference>
<reference evidence="4" key="1">
    <citation type="journal article" date="2019" name="Int. J. Syst. Evol. Microbiol.">
        <title>The Global Catalogue of Microorganisms (GCM) 10K type strain sequencing project: providing services to taxonomists for standard genome sequencing and annotation.</title>
        <authorList>
            <consortium name="The Broad Institute Genomics Platform"/>
            <consortium name="The Broad Institute Genome Sequencing Center for Infectious Disease"/>
            <person name="Wu L."/>
            <person name="Ma J."/>
        </authorList>
    </citation>
    <scope>NUCLEOTIDE SEQUENCE [LARGE SCALE GENOMIC DNA]</scope>
    <source>
        <strain evidence="4">CGMCC 4.7382</strain>
    </source>
</reference>
<evidence type="ECO:0000313" key="4">
    <source>
        <dbReference type="Proteomes" id="UP001596540"/>
    </source>
</evidence>
<sequence length="478" mass="50931">MASDTSDSGAAPRPGGDGAAAADAPETRAERAAEPSGATGEDGQVLTRPLPGPVRERVIEYGSDVLGGLPMAELPSALRRVARFEPRRRARLAGPQIAAQLETDADFRGRVGDRVRQVWPELADGLGSGVVPPAADPVTVAAAAYLLRPAGWPDIVEQVHTELAERESAREADEAAEALADLRRQLDAAKSEHREEVLRLRSQLREHRSTIADLRRRVHAERQRAKDATERAEQAIAEAADRGSTAANQVGVVEAENRRLRNRLAAAEAQVENARRAARSGRSAEEARLRVLIDVLMDAAHGLRRELALPSSIDSPADLVADSRRGQGTGVPARGLPDDDPGLIDQLLSLPRVHLLVDGYNVTKTGYGTLPLSDQRSRLLAGLEGLATRTKAEITCVFDGAEVDAPPALSATRRVRLLFSDPGETADELIIGLVRAEPPGRPLAVVTSDKEIVAAVGRAGARTVSSVMLLRRLEAGSG</sequence>
<dbReference type="RefSeq" id="WP_379873013.1">
    <property type="nucleotide sequence ID" value="NZ_JBHTBH010000011.1"/>
</dbReference>
<dbReference type="EMBL" id="JBHTBH010000011">
    <property type="protein sequence ID" value="MFC7330372.1"/>
    <property type="molecule type" value="Genomic_DNA"/>
</dbReference>
<dbReference type="InterPro" id="IPR010298">
    <property type="entry name" value="YacP-like"/>
</dbReference>
<protein>
    <submittedName>
        <fullName evidence="3">NYN domain-containing protein</fullName>
    </submittedName>
</protein>
<evidence type="ECO:0000313" key="3">
    <source>
        <dbReference type="EMBL" id="MFC7330372.1"/>
    </source>
</evidence>
<keyword evidence="4" id="KW-1185">Reference proteome</keyword>
<dbReference type="PANTHER" id="PTHR34547:SF1">
    <property type="entry name" value="YACP-LIKE NYN DOMAIN PROTEIN"/>
    <property type="match status" value="1"/>
</dbReference>
<feature type="region of interest" description="Disordered" evidence="2">
    <location>
        <begin position="1"/>
        <end position="51"/>
    </location>
</feature>
<keyword evidence="1" id="KW-0175">Coiled coil</keyword>
<proteinExistence type="predicted"/>
<evidence type="ECO:0000256" key="2">
    <source>
        <dbReference type="SAM" id="MobiDB-lite"/>
    </source>
</evidence>
<dbReference type="Proteomes" id="UP001596540">
    <property type="component" value="Unassembled WGS sequence"/>
</dbReference>